<gene>
    <name evidence="3" type="ORF">GCM10011316_04110</name>
</gene>
<dbReference type="InterPro" id="IPR036291">
    <property type="entry name" value="NAD(P)-bd_dom_sf"/>
</dbReference>
<dbReference type="AlphaFoldDB" id="A0A916T9E2"/>
<sequence>MGQATPLALITGATSRIGTALAHDLAAHGWGLALHTHNNIGAAENLSSEAVRLGARSAKVVKADLTNTDALSGLFTRIVGETGIPQVIINNASIFEDDSIGRLDAALFDAHYHIHARAPVFLTDALAAALPQDTPGLVVNIIDQRVWKLTPQALSYTLSKAALWTATQTMAQALAPHIRVNGIGPGPSFKNPRQTDAEFARQTDGVLMKAGPKPDDFGRTVRYLWETPSITGQMIALDGGQHLAWATPDVTDVGE</sequence>
<evidence type="ECO:0000256" key="1">
    <source>
        <dbReference type="ARBA" id="ARBA00006484"/>
    </source>
</evidence>
<dbReference type="SUPFAM" id="SSF51735">
    <property type="entry name" value="NAD(P)-binding Rossmann-fold domains"/>
    <property type="match status" value="1"/>
</dbReference>
<dbReference type="PANTHER" id="PTHR43639:SF1">
    <property type="entry name" value="SHORT-CHAIN DEHYDROGENASE_REDUCTASE FAMILY PROTEIN"/>
    <property type="match status" value="1"/>
</dbReference>
<comment type="caution">
    <text evidence="3">The sequence shown here is derived from an EMBL/GenBank/DDBJ whole genome shotgun (WGS) entry which is preliminary data.</text>
</comment>
<keyword evidence="2" id="KW-0560">Oxidoreductase</keyword>
<comment type="similarity">
    <text evidence="1">Belongs to the short-chain dehydrogenases/reductases (SDR) family.</text>
</comment>
<reference evidence="3" key="1">
    <citation type="journal article" date="2014" name="Int. J. Syst. Evol. Microbiol.">
        <title>Complete genome sequence of Corynebacterium casei LMG S-19264T (=DSM 44701T), isolated from a smear-ripened cheese.</title>
        <authorList>
            <consortium name="US DOE Joint Genome Institute (JGI-PGF)"/>
            <person name="Walter F."/>
            <person name="Albersmeier A."/>
            <person name="Kalinowski J."/>
            <person name="Ruckert C."/>
        </authorList>
    </citation>
    <scope>NUCLEOTIDE SEQUENCE</scope>
    <source>
        <strain evidence="3">CGMCC 1.12426</strain>
    </source>
</reference>
<evidence type="ECO:0000313" key="3">
    <source>
        <dbReference type="EMBL" id="GGB35157.1"/>
    </source>
</evidence>
<dbReference type="PRINTS" id="PR00081">
    <property type="entry name" value="GDHRDH"/>
</dbReference>
<dbReference type="GO" id="GO:0016491">
    <property type="term" value="F:oxidoreductase activity"/>
    <property type="evidence" value="ECO:0007669"/>
    <property type="project" value="UniProtKB-KW"/>
</dbReference>
<accession>A0A916T9E2</accession>
<organism evidence="3 4">
    <name type="scientific">Roseibium aquae</name>
    <dbReference type="NCBI Taxonomy" id="1323746"/>
    <lineage>
        <taxon>Bacteria</taxon>
        <taxon>Pseudomonadati</taxon>
        <taxon>Pseudomonadota</taxon>
        <taxon>Alphaproteobacteria</taxon>
        <taxon>Hyphomicrobiales</taxon>
        <taxon>Stappiaceae</taxon>
        <taxon>Roseibium</taxon>
    </lineage>
</organism>
<dbReference type="RefSeq" id="WP_150493947.1">
    <property type="nucleotide sequence ID" value="NZ_BMFA01000001.1"/>
</dbReference>
<dbReference type="PANTHER" id="PTHR43639">
    <property type="entry name" value="OXIDOREDUCTASE, SHORT-CHAIN DEHYDROGENASE/REDUCTASE FAMILY (AFU_ORTHOLOGUE AFUA_5G02870)"/>
    <property type="match status" value="1"/>
</dbReference>
<name>A0A916T9E2_9HYPH</name>
<dbReference type="EMBL" id="BMFA01000001">
    <property type="protein sequence ID" value="GGB35157.1"/>
    <property type="molecule type" value="Genomic_DNA"/>
</dbReference>
<dbReference type="Gene3D" id="3.40.50.720">
    <property type="entry name" value="NAD(P)-binding Rossmann-like Domain"/>
    <property type="match status" value="1"/>
</dbReference>
<dbReference type="InterPro" id="IPR002347">
    <property type="entry name" value="SDR_fam"/>
</dbReference>
<dbReference type="OrthoDB" id="9786360at2"/>
<protein>
    <submittedName>
        <fullName evidence="3">Short chain dehydrogenase</fullName>
    </submittedName>
</protein>
<reference evidence="3" key="2">
    <citation type="submission" date="2020-09" db="EMBL/GenBank/DDBJ databases">
        <authorList>
            <person name="Sun Q."/>
            <person name="Zhou Y."/>
        </authorList>
    </citation>
    <scope>NUCLEOTIDE SEQUENCE</scope>
    <source>
        <strain evidence="3">CGMCC 1.12426</strain>
    </source>
</reference>
<dbReference type="Pfam" id="PF13561">
    <property type="entry name" value="adh_short_C2"/>
    <property type="match status" value="1"/>
</dbReference>
<evidence type="ECO:0000313" key="4">
    <source>
        <dbReference type="Proteomes" id="UP000605148"/>
    </source>
</evidence>
<proteinExistence type="inferred from homology"/>
<dbReference type="NCBIfam" id="NF006597">
    <property type="entry name" value="PRK09134.1"/>
    <property type="match status" value="1"/>
</dbReference>
<keyword evidence="4" id="KW-1185">Reference proteome</keyword>
<dbReference type="Proteomes" id="UP000605148">
    <property type="component" value="Unassembled WGS sequence"/>
</dbReference>
<evidence type="ECO:0000256" key="2">
    <source>
        <dbReference type="ARBA" id="ARBA00023002"/>
    </source>
</evidence>